<dbReference type="GO" id="GO:0071051">
    <property type="term" value="P:poly(A)-dependent snoRNA 3'-end processing"/>
    <property type="evidence" value="ECO:0007669"/>
    <property type="project" value="TreeGrafter"/>
</dbReference>
<feature type="domain" description="Exoribonuclease phosphorolytic" evidence="6">
    <location>
        <begin position="2"/>
        <end position="121"/>
    </location>
</feature>
<dbReference type="InterPro" id="IPR036345">
    <property type="entry name" value="ExoRNase_PH_dom2_sf"/>
</dbReference>
<dbReference type="OMA" id="CIINEQG"/>
<keyword evidence="3" id="KW-0698">rRNA processing</keyword>
<dbReference type="PANTHER" id="PTHR11953:SF1">
    <property type="entry name" value="EXOSOME COMPLEX COMPONENT RRP46"/>
    <property type="match status" value="1"/>
</dbReference>
<comment type="similarity">
    <text evidence="2">Belongs to the RNase PH family.</text>
</comment>
<comment type="subcellular location">
    <subcellularLocation>
        <location evidence="1">Nucleus</location>
    </subcellularLocation>
</comment>
<gene>
    <name evidence="7" type="ORF">HHK36_014167</name>
</gene>
<dbReference type="PANTHER" id="PTHR11953">
    <property type="entry name" value="EXOSOME COMPLEX COMPONENT"/>
    <property type="match status" value="1"/>
</dbReference>
<evidence type="ECO:0000256" key="1">
    <source>
        <dbReference type="ARBA" id="ARBA00004123"/>
    </source>
</evidence>
<dbReference type="OrthoDB" id="27298at2759"/>
<dbReference type="InterPro" id="IPR027408">
    <property type="entry name" value="PNPase/RNase_PH_dom_sf"/>
</dbReference>
<evidence type="ECO:0000256" key="4">
    <source>
        <dbReference type="ARBA" id="ARBA00022835"/>
    </source>
</evidence>
<accession>A0A835DI07</accession>
<evidence type="ECO:0000256" key="3">
    <source>
        <dbReference type="ARBA" id="ARBA00022552"/>
    </source>
</evidence>
<evidence type="ECO:0000313" key="7">
    <source>
        <dbReference type="EMBL" id="KAF8400864.1"/>
    </source>
</evidence>
<evidence type="ECO:0000259" key="6">
    <source>
        <dbReference type="Pfam" id="PF01138"/>
    </source>
</evidence>
<keyword evidence="8" id="KW-1185">Reference proteome</keyword>
<dbReference type="GO" id="GO:0005730">
    <property type="term" value="C:nucleolus"/>
    <property type="evidence" value="ECO:0007669"/>
    <property type="project" value="TreeGrafter"/>
</dbReference>
<dbReference type="GO" id="GO:0034475">
    <property type="term" value="P:U4 snRNA 3'-end processing"/>
    <property type="evidence" value="ECO:0007669"/>
    <property type="project" value="TreeGrafter"/>
</dbReference>
<evidence type="ECO:0000313" key="8">
    <source>
        <dbReference type="Proteomes" id="UP000655225"/>
    </source>
</evidence>
<sequence length="254" mass="27732">MFDLGDTIVLASVYGPKAGMRKNENPENASIEVIWKPKTGQIGFNELIVHNILFLYLGKSEKEYEMILRRTLKCICLPTINPNTTTSVVLQVVNDDGAVSVMLLPCAINAVCAALIDAGTPLTHLAVAICCSLAENGSVFLDPTKLRRAGYSSIAFCCPFWLQTRSYISAGMQEIFKMQASTYLVFPNSILSVLPKGSLHGEDELLENGIITSVTHGVISVDDYLHCLERGRSASAKISDFLRRSLQSQVPSDS</sequence>
<dbReference type="GO" id="GO:0071028">
    <property type="term" value="P:nuclear mRNA surveillance"/>
    <property type="evidence" value="ECO:0007669"/>
    <property type="project" value="TreeGrafter"/>
</dbReference>
<keyword evidence="5" id="KW-0539">Nucleus</keyword>
<dbReference type="Proteomes" id="UP000655225">
    <property type="component" value="Unassembled WGS sequence"/>
</dbReference>
<evidence type="ECO:0000256" key="5">
    <source>
        <dbReference type="ARBA" id="ARBA00023242"/>
    </source>
</evidence>
<reference evidence="7 8" key="1">
    <citation type="submission" date="2020-04" db="EMBL/GenBank/DDBJ databases">
        <title>Plant Genome Project.</title>
        <authorList>
            <person name="Zhang R.-G."/>
        </authorList>
    </citation>
    <scope>NUCLEOTIDE SEQUENCE [LARGE SCALE GENOMIC DNA]</scope>
    <source>
        <strain evidence="7">YNK0</strain>
        <tissue evidence="7">Leaf</tissue>
    </source>
</reference>
<protein>
    <recommendedName>
        <fullName evidence="6">Exoribonuclease phosphorolytic domain-containing protein</fullName>
    </recommendedName>
</protein>
<dbReference type="EMBL" id="JABCRI010000009">
    <property type="protein sequence ID" value="KAF8400864.1"/>
    <property type="molecule type" value="Genomic_DNA"/>
</dbReference>
<dbReference type="GO" id="GO:0016075">
    <property type="term" value="P:rRNA catabolic process"/>
    <property type="evidence" value="ECO:0007669"/>
    <property type="project" value="TreeGrafter"/>
</dbReference>
<name>A0A835DI07_TETSI</name>
<dbReference type="SUPFAM" id="SSF54211">
    <property type="entry name" value="Ribosomal protein S5 domain 2-like"/>
    <property type="match status" value="1"/>
</dbReference>
<dbReference type="Pfam" id="PF01138">
    <property type="entry name" value="RNase_PH"/>
    <property type="match status" value="1"/>
</dbReference>
<dbReference type="SUPFAM" id="SSF55666">
    <property type="entry name" value="Ribonuclease PH domain 2-like"/>
    <property type="match status" value="1"/>
</dbReference>
<comment type="caution">
    <text evidence="7">The sequence shown here is derived from an EMBL/GenBank/DDBJ whole genome shotgun (WGS) entry which is preliminary data.</text>
</comment>
<dbReference type="InterPro" id="IPR020568">
    <property type="entry name" value="Ribosomal_Su5_D2-typ_SF"/>
</dbReference>
<evidence type="ECO:0000256" key="2">
    <source>
        <dbReference type="ARBA" id="ARBA00006678"/>
    </source>
</evidence>
<dbReference type="GO" id="GO:0003723">
    <property type="term" value="F:RNA binding"/>
    <property type="evidence" value="ECO:0007669"/>
    <property type="project" value="TreeGrafter"/>
</dbReference>
<keyword evidence="4" id="KW-0271">Exosome</keyword>
<dbReference type="Gene3D" id="3.30.230.70">
    <property type="entry name" value="GHMP Kinase, N-terminal domain"/>
    <property type="match status" value="1"/>
</dbReference>
<dbReference type="InterPro" id="IPR050080">
    <property type="entry name" value="RNase_PH"/>
</dbReference>
<proteinExistence type="inferred from homology"/>
<dbReference type="GO" id="GO:0000177">
    <property type="term" value="C:cytoplasmic exosome (RNase complex)"/>
    <property type="evidence" value="ECO:0007669"/>
    <property type="project" value="TreeGrafter"/>
</dbReference>
<dbReference type="InterPro" id="IPR001247">
    <property type="entry name" value="ExoRNase_PH_dom1"/>
</dbReference>
<dbReference type="GO" id="GO:0006364">
    <property type="term" value="P:rRNA processing"/>
    <property type="evidence" value="ECO:0007669"/>
    <property type="project" value="UniProtKB-KW"/>
</dbReference>
<organism evidence="7 8">
    <name type="scientific">Tetracentron sinense</name>
    <name type="common">Spur-leaf</name>
    <dbReference type="NCBI Taxonomy" id="13715"/>
    <lineage>
        <taxon>Eukaryota</taxon>
        <taxon>Viridiplantae</taxon>
        <taxon>Streptophyta</taxon>
        <taxon>Embryophyta</taxon>
        <taxon>Tracheophyta</taxon>
        <taxon>Spermatophyta</taxon>
        <taxon>Magnoliopsida</taxon>
        <taxon>Trochodendrales</taxon>
        <taxon>Trochodendraceae</taxon>
        <taxon>Tetracentron</taxon>
    </lineage>
</organism>
<dbReference type="GO" id="GO:0000176">
    <property type="term" value="C:nuclear exosome (RNase complex)"/>
    <property type="evidence" value="ECO:0007669"/>
    <property type="project" value="TreeGrafter"/>
</dbReference>
<dbReference type="AlphaFoldDB" id="A0A835DI07"/>